<reference evidence="3 4" key="1">
    <citation type="submission" date="2015-06" db="EMBL/GenBank/DDBJ databases">
        <title>Draft genome of the moderately acidophilic sulfate reducer Candidatus Desulfosporosinus acididurans strain M1.</title>
        <authorList>
            <person name="Poehlein A."/>
            <person name="Petzsch P."/>
            <person name="Johnson B.D."/>
            <person name="Schloemann M."/>
            <person name="Daniel R."/>
            <person name="Muehling M."/>
        </authorList>
    </citation>
    <scope>NUCLEOTIDE SEQUENCE [LARGE SCALE GENOMIC DNA]</scope>
    <source>
        <strain evidence="3 4">M1</strain>
    </source>
</reference>
<organism evidence="3 4">
    <name type="scientific">Desulfosporosinus acididurans</name>
    <dbReference type="NCBI Taxonomy" id="476652"/>
    <lineage>
        <taxon>Bacteria</taxon>
        <taxon>Bacillati</taxon>
        <taxon>Bacillota</taxon>
        <taxon>Clostridia</taxon>
        <taxon>Eubacteriales</taxon>
        <taxon>Desulfitobacteriaceae</taxon>
        <taxon>Desulfosporosinus</taxon>
    </lineage>
</organism>
<feature type="region of interest" description="Disordered" evidence="1">
    <location>
        <begin position="33"/>
        <end position="57"/>
    </location>
</feature>
<proteinExistence type="predicted"/>
<feature type="chain" id="PRO_5039036262" evidence="2">
    <location>
        <begin position="26"/>
        <end position="149"/>
    </location>
</feature>
<dbReference type="AlphaFoldDB" id="A0A0J1FW52"/>
<feature type="compositionally biased region" description="Polar residues" evidence="1">
    <location>
        <begin position="39"/>
        <end position="51"/>
    </location>
</feature>
<protein>
    <submittedName>
        <fullName evidence="3">Uncharacterized protein</fullName>
    </submittedName>
</protein>
<accession>A0A0J1FW52</accession>
<evidence type="ECO:0000313" key="3">
    <source>
        <dbReference type="EMBL" id="KLU67660.1"/>
    </source>
</evidence>
<dbReference type="RefSeq" id="WP_047808049.1">
    <property type="nucleotide sequence ID" value="NZ_LDZY01000001.1"/>
</dbReference>
<keyword evidence="2" id="KW-0732">Signal</keyword>
<gene>
    <name evidence="3" type="ORF">DEAC_c00540</name>
</gene>
<name>A0A0J1FW52_9FIRM</name>
<sequence>MNNKFKVLIFICMACIFCLPLQVQAQAQTQTNAPTSSQLTNLQTQSNSAKETPNKNDANELQQFAEQELKLNSQFSNQTEQELALDMKILSLQQSLQTINEGITNDQSALESHVSSQVKPATFRHKPYNILLLCNSLPMLESVAVSRHV</sequence>
<evidence type="ECO:0000313" key="4">
    <source>
        <dbReference type="Proteomes" id="UP000036356"/>
    </source>
</evidence>
<comment type="caution">
    <text evidence="3">The sequence shown here is derived from an EMBL/GenBank/DDBJ whole genome shotgun (WGS) entry which is preliminary data.</text>
</comment>
<keyword evidence="4" id="KW-1185">Reference proteome</keyword>
<dbReference type="EMBL" id="LDZY01000001">
    <property type="protein sequence ID" value="KLU67660.1"/>
    <property type="molecule type" value="Genomic_DNA"/>
</dbReference>
<evidence type="ECO:0000256" key="1">
    <source>
        <dbReference type="SAM" id="MobiDB-lite"/>
    </source>
</evidence>
<dbReference type="Proteomes" id="UP000036356">
    <property type="component" value="Unassembled WGS sequence"/>
</dbReference>
<feature type="signal peptide" evidence="2">
    <location>
        <begin position="1"/>
        <end position="25"/>
    </location>
</feature>
<evidence type="ECO:0000256" key="2">
    <source>
        <dbReference type="SAM" id="SignalP"/>
    </source>
</evidence>